<keyword evidence="2 4" id="KW-0863">Zinc-finger</keyword>
<sequence>MKPDELFDSSYEGLLSLGETLGEVRSKATPADVIASLPTGTYQAWAKEDSETRCPICLDDARYGRDDPVTKLIECTHWLHKACLEQWLKTANTCPVCRKNVKDS</sequence>
<feature type="domain" description="RING-type" evidence="5">
    <location>
        <begin position="54"/>
        <end position="98"/>
    </location>
</feature>
<dbReference type="Proteomes" id="UP000807769">
    <property type="component" value="Unassembled WGS sequence"/>
</dbReference>
<feature type="non-terminal residue" evidence="6">
    <location>
        <position position="1"/>
    </location>
</feature>
<dbReference type="Gene3D" id="3.30.40.10">
    <property type="entry name" value="Zinc/RING finger domain, C3HC4 (zinc finger)"/>
    <property type="match status" value="1"/>
</dbReference>
<keyword evidence="7" id="KW-1185">Reference proteome</keyword>
<dbReference type="AlphaFoldDB" id="A0A9P7AUD1"/>
<dbReference type="SUPFAM" id="SSF57850">
    <property type="entry name" value="RING/U-box"/>
    <property type="match status" value="1"/>
</dbReference>
<dbReference type="RefSeq" id="XP_041185194.1">
    <property type="nucleotide sequence ID" value="XM_041332114.1"/>
</dbReference>
<evidence type="ECO:0000259" key="5">
    <source>
        <dbReference type="PROSITE" id="PS50089"/>
    </source>
</evidence>
<dbReference type="InterPro" id="IPR033276">
    <property type="entry name" value="BB"/>
</dbReference>
<dbReference type="GO" id="GO:0046621">
    <property type="term" value="P:negative regulation of organ growth"/>
    <property type="evidence" value="ECO:0007669"/>
    <property type="project" value="InterPro"/>
</dbReference>
<dbReference type="GO" id="GO:0004842">
    <property type="term" value="F:ubiquitin-protein transferase activity"/>
    <property type="evidence" value="ECO:0007669"/>
    <property type="project" value="InterPro"/>
</dbReference>
<organism evidence="6 7">
    <name type="scientific">Suillus subaureus</name>
    <dbReference type="NCBI Taxonomy" id="48587"/>
    <lineage>
        <taxon>Eukaryota</taxon>
        <taxon>Fungi</taxon>
        <taxon>Dikarya</taxon>
        <taxon>Basidiomycota</taxon>
        <taxon>Agaricomycotina</taxon>
        <taxon>Agaricomycetes</taxon>
        <taxon>Agaricomycetidae</taxon>
        <taxon>Boletales</taxon>
        <taxon>Suillineae</taxon>
        <taxon>Suillaceae</taxon>
        <taxon>Suillus</taxon>
    </lineage>
</organism>
<accession>A0A9P7AUD1</accession>
<evidence type="ECO:0000256" key="4">
    <source>
        <dbReference type="PROSITE-ProRule" id="PRU00175"/>
    </source>
</evidence>
<name>A0A9P7AUD1_9AGAM</name>
<dbReference type="GO" id="GO:0008270">
    <property type="term" value="F:zinc ion binding"/>
    <property type="evidence" value="ECO:0007669"/>
    <property type="project" value="UniProtKB-KW"/>
</dbReference>
<gene>
    <name evidence="6" type="ORF">BJ212DRAFT_1291488</name>
</gene>
<dbReference type="PANTHER" id="PTHR46400">
    <property type="entry name" value="RING/U-BOX SUPERFAMILY PROTEIN"/>
    <property type="match status" value="1"/>
</dbReference>
<dbReference type="GeneID" id="64626131"/>
<protein>
    <recommendedName>
        <fullName evidence="5">RING-type domain-containing protein</fullName>
    </recommendedName>
</protein>
<dbReference type="Pfam" id="PF13639">
    <property type="entry name" value="zf-RING_2"/>
    <property type="match status" value="1"/>
</dbReference>
<dbReference type="SMART" id="SM00184">
    <property type="entry name" value="RING"/>
    <property type="match status" value="1"/>
</dbReference>
<dbReference type="GO" id="GO:0016567">
    <property type="term" value="P:protein ubiquitination"/>
    <property type="evidence" value="ECO:0007669"/>
    <property type="project" value="InterPro"/>
</dbReference>
<keyword evidence="1" id="KW-0479">Metal-binding</keyword>
<dbReference type="InterPro" id="IPR011016">
    <property type="entry name" value="Znf_RING-CH"/>
</dbReference>
<evidence type="ECO:0000256" key="2">
    <source>
        <dbReference type="ARBA" id="ARBA00022771"/>
    </source>
</evidence>
<evidence type="ECO:0000313" key="7">
    <source>
        <dbReference type="Proteomes" id="UP000807769"/>
    </source>
</evidence>
<dbReference type="OrthoDB" id="8062037at2759"/>
<evidence type="ECO:0000256" key="1">
    <source>
        <dbReference type="ARBA" id="ARBA00022723"/>
    </source>
</evidence>
<dbReference type="EMBL" id="JABBWG010000337">
    <property type="protein sequence ID" value="KAG1795213.1"/>
    <property type="molecule type" value="Genomic_DNA"/>
</dbReference>
<dbReference type="PANTHER" id="PTHR46400:SF5">
    <property type="entry name" value="RING-TYPE DOMAIN-CONTAINING PROTEIN"/>
    <property type="match status" value="1"/>
</dbReference>
<comment type="caution">
    <text evidence="6">The sequence shown here is derived from an EMBL/GenBank/DDBJ whole genome shotgun (WGS) entry which is preliminary data.</text>
</comment>
<evidence type="ECO:0000313" key="6">
    <source>
        <dbReference type="EMBL" id="KAG1795213.1"/>
    </source>
</evidence>
<dbReference type="InterPro" id="IPR001841">
    <property type="entry name" value="Znf_RING"/>
</dbReference>
<evidence type="ECO:0000256" key="3">
    <source>
        <dbReference type="ARBA" id="ARBA00022833"/>
    </source>
</evidence>
<dbReference type="InterPro" id="IPR013083">
    <property type="entry name" value="Znf_RING/FYVE/PHD"/>
</dbReference>
<dbReference type="PROSITE" id="PS50089">
    <property type="entry name" value="ZF_RING_2"/>
    <property type="match status" value="1"/>
</dbReference>
<dbReference type="SMART" id="SM00744">
    <property type="entry name" value="RINGv"/>
    <property type="match status" value="1"/>
</dbReference>
<keyword evidence="3" id="KW-0862">Zinc</keyword>
<proteinExistence type="predicted"/>
<reference evidence="6" key="1">
    <citation type="journal article" date="2020" name="New Phytol.">
        <title>Comparative genomics reveals dynamic genome evolution in host specialist ectomycorrhizal fungi.</title>
        <authorList>
            <person name="Lofgren L.A."/>
            <person name="Nguyen N.H."/>
            <person name="Vilgalys R."/>
            <person name="Ruytinx J."/>
            <person name="Liao H.L."/>
            <person name="Branco S."/>
            <person name="Kuo A."/>
            <person name="LaButti K."/>
            <person name="Lipzen A."/>
            <person name="Andreopoulos W."/>
            <person name="Pangilinan J."/>
            <person name="Riley R."/>
            <person name="Hundley H."/>
            <person name="Na H."/>
            <person name="Barry K."/>
            <person name="Grigoriev I.V."/>
            <person name="Stajich J.E."/>
            <person name="Kennedy P.G."/>
        </authorList>
    </citation>
    <scope>NUCLEOTIDE SEQUENCE</scope>
    <source>
        <strain evidence="6">MN1</strain>
    </source>
</reference>